<proteinExistence type="predicted"/>
<reference evidence="2 3" key="1">
    <citation type="submission" date="2016-12" db="EMBL/GenBank/DDBJ databases">
        <title>The genomes of Aspergillus section Nigri reveals drivers in fungal speciation.</title>
        <authorList>
            <consortium name="DOE Joint Genome Institute"/>
            <person name="Vesth T.C."/>
            <person name="Nybo J."/>
            <person name="Theobald S."/>
            <person name="Brandl J."/>
            <person name="Frisvad J.C."/>
            <person name="Nielsen K.F."/>
            <person name="Lyhne E.K."/>
            <person name="Kogle M.E."/>
            <person name="Kuo A."/>
            <person name="Riley R."/>
            <person name="Clum A."/>
            <person name="Nolan M."/>
            <person name="Lipzen A."/>
            <person name="Salamov A."/>
            <person name="Henrissat B."/>
            <person name="Wiebenga A."/>
            <person name="De Vries R.P."/>
            <person name="Grigoriev I.V."/>
            <person name="Mortensen U.H."/>
            <person name="Andersen M.R."/>
            <person name="Baker S.E."/>
        </authorList>
    </citation>
    <scope>NUCLEOTIDE SEQUENCE [LARGE SCALE GENOMIC DNA]</scope>
    <source>
        <strain evidence="2 3">IBT 23096</strain>
    </source>
</reference>
<dbReference type="AlphaFoldDB" id="A0A2I2G0S4"/>
<evidence type="ECO:0000313" key="3">
    <source>
        <dbReference type="Proteomes" id="UP000234275"/>
    </source>
</evidence>
<name>A0A2I2G0S4_9EURO</name>
<evidence type="ECO:0000313" key="2">
    <source>
        <dbReference type="EMBL" id="PLB46473.1"/>
    </source>
</evidence>
<dbReference type="OrthoDB" id="5101662at2759"/>
<dbReference type="GeneID" id="36557253"/>
<sequence length="279" mass="31200">MTGRGKQGMRPATPPDPTLKSRPVPRSRHFAVLPFGPASASDIHNTAPSLEDIDEAIGIDEVKRQNLGGKTHVRSLLEDLYILSLPSSDDEEWEPDPTWGFYVFVTSYSDSALEYLPKAMDNWIKLAQRDLMHYGPYGAEAFRRLRMDVIADEEALSGASDDRIREELNAQIHGLESSGQGQSTLARRHRGCFVLGEDLIVKLAGLTFPNDSRQDHGSFSNITVKFIDRFWKWRPLGTPFTYKGIRSCSITSLAEIFELLASNSLSLEEIHGLRPPFAP</sequence>
<feature type="region of interest" description="Disordered" evidence="1">
    <location>
        <begin position="1"/>
        <end position="24"/>
    </location>
</feature>
<comment type="caution">
    <text evidence="2">The sequence shown here is derived from an EMBL/GenBank/DDBJ whole genome shotgun (WGS) entry which is preliminary data.</text>
</comment>
<dbReference type="RefSeq" id="XP_024701775.1">
    <property type="nucleotide sequence ID" value="XM_024849554.1"/>
</dbReference>
<organism evidence="2 3">
    <name type="scientific">Aspergillus steynii IBT 23096</name>
    <dbReference type="NCBI Taxonomy" id="1392250"/>
    <lineage>
        <taxon>Eukaryota</taxon>
        <taxon>Fungi</taxon>
        <taxon>Dikarya</taxon>
        <taxon>Ascomycota</taxon>
        <taxon>Pezizomycotina</taxon>
        <taxon>Eurotiomycetes</taxon>
        <taxon>Eurotiomycetidae</taxon>
        <taxon>Eurotiales</taxon>
        <taxon>Aspergillaceae</taxon>
        <taxon>Aspergillus</taxon>
        <taxon>Aspergillus subgen. Circumdati</taxon>
    </lineage>
</organism>
<dbReference type="Proteomes" id="UP000234275">
    <property type="component" value="Unassembled WGS sequence"/>
</dbReference>
<evidence type="ECO:0000256" key="1">
    <source>
        <dbReference type="SAM" id="MobiDB-lite"/>
    </source>
</evidence>
<dbReference type="EMBL" id="MSFO01000006">
    <property type="protein sequence ID" value="PLB46473.1"/>
    <property type="molecule type" value="Genomic_DNA"/>
</dbReference>
<gene>
    <name evidence="2" type="ORF">P170DRAFT_438254</name>
</gene>
<accession>A0A2I2G0S4</accession>
<protein>
    <submittedName>
        <fullName evidence="2">Uncharacterized protein</fullName>
    </submittedName>
</protein>
<dbReference type="VEuPathDB" id="FungiDB:P170DRAFT_438254"/>
<keyword evidence="3" id="KW-1185">Reference proteome</keyword>